<dbReference type="Proteomes" id="UP000001064">
    <property type="component" value="Unassembled WGS sequence"/>
</dbReference>
<dbReference type="KEGG" id="dpp:DICPUDRAFT_160364"/>
<dbReference type="GO" id="GO:0003735">
    <property type="term" value="F:structural constituent of ribosome"/>
    <property type="evidence" value="ECO:0000318"/>
    <property type="project" value="GO_Central"/>
</dbReference>
<evidence type="ECO:0000256" key="3">
    <source>
        <dbReference type="ARBA" id="ARBA00022946"/>
    </source>
</evidence>
<evidence type="ECO:0000313" key="8">
    <source>
        <dbReference type="EMBL" id="EGC28305.1"/>
    </source>
</evidence>
<evidence type="ECO:0000256" key="6">
    <source>
        <dbReference type="ARBA" id="ARBA00023274"/>
    </source>
</evidence>
<dbReference type="PANTHER" id="PTHR21338:SF0">
    <property type="entry name" value="LARGE RIBOSOMAL SUBUNIT PROTEIN ML41"/>
    <property type="match status" value="1"/>
</dbReference>
<accession>F1A675</accession>
<organism evidence="8 9">
    <name type="scientific">Dictyostelium purpureum</name>
    <name type="common">Slime mold</name>
    <dbReference type="NCBI Taxonomy" id="5786"/>
    <lineage>
        <taxon>Eukaryota</taxon>
        <taxon>Amoebozoa</taxon>
        <taxon>Evosea</taxon>
        <taxon>Eumycetozoa</taxon>
        <taxon>Dictyostelia</taxon>
        <taxon>Dictyosteliales</taxon>
        <taxon>Dictyosteliaceae</taxon>
        <taxon>Dictyostelium</taxon>
    </lineage>
</organism>
<dbReference type="EMBL" id="GL871690">
    <property type="protein sequence ID" value="EGC28305.1"/>
    <property type="molecule type" value="Genomic_DNA"/>
</dbReference>
<dbReference type="OMA" id="YLTPKMG"/>
<dbReference type="OrthoDB" id="408933at2759"/>
<dbReference type="PANTHER" id="PTHR21338">
    <property type="entry name" value="MITOCHONDRIAL RIBOSOMAL PROTEIN L41"/>
    <property type="match status" value="1"/>
</dbReference>
<evidence type="ECO:0000256" key="5">
    <source>
        <dbReference type="ARBA" id="ARBA00023128"/>
    </source>
</evidence>
<keyword evidence="6" id="KW-0687">Ribonucleoprotein</keyword>
<keyword evidence="3" id="KW-0809">Transit peptide</keyword>
<evidence type="ECO:0000256" key="2">
    <source>
        <dbReference type="ARBA" id="ARBA00010152"/>
    </source>
</evidence>
<dbReference type="FunCoup" id="F1A675">
    <property type="interactions" value="2"/>
</dbReference>
<dbReference type="GeneID" id="10511200"/>
<dbReference type="RefSeq" id="XP_003295169.1">
    <property type="nucleotide sequence ID" value="XM_003295121.1"/>
</dbReference>
<dbReference type="GO" id="GO:0005762">
    <property type="term" value="C:mitochondrial large ribosomal subunit"/>
    <property type="evidence" value="ECO:0000318"/>
    <property type="project" value="GO_Central"/>
</dbReference>
<dbReference type="AlphaFoldDB" id="F1A675"/>
<evidence type="ECO:0000256" key="4">
    <source>
        <dbReference type="ARBA" id="ARBA00022980"/>
    </source>
</evidence>
<evidence type="ECO:0000313" key="9">
    <source>
        <dbReference type="Proteomes" id="UP000001064"/>
    </source>
</evidence>
<dbReference type="InParanoid" id="F1A675"/>
<comment type="subcellular location">
    <subcellularLocation>
        <location evidence="1">Mitochondrion</location>
    </subcellularLocation>
</comment>
<evidence type="ECO:0000256" key="7">
    <source>
        <dbReference type="SAM" id="MobiDB-lite"/>
    </source>
</evidence>
<gene>
    <name evidence="8" type="ORF">DICPUDRAFT_160364</name>
</gene>
<feature type="region of interest" description="Disordered" evidence="7">
    <location>
        <begin position="75"/>
        <end position="98"/>
    </location>
</feature>
<dbReference type="GO" id="GO:0006412">
    <property type="term" value="P:translation"/>
    <property type="evidence" value="ECO:0000318"/>
    <property type="project" value="GO_Central"/>
</dbReference>
<dbReference type="eggNOG" id="ENOG502RSUI">
    <property type="taxonomic scope" value="Eukaryota"/>
</dbReference>
<protein>
    <submittedName>
        <fullName evidence="8">Uncharacterized protein</fullName>
    </submittedName>
</protein>
<dbReference type="InterPro" id="IPR019189">
    <property type="entry name" value="Ribosomal_mL41"/>
</dbReference>
<keyword evidence="5" id="KW-0496">Mitochondrion</keyword>
<evidence type="ECO:0000256" key="1">
    <source>
        <dbReference type="ARBA" id="ARBA00004173"/>
    </source>
</evidence>
<keyword evidence="4" id="KW-0689">Ribosomal protein</keyword>
<dbReference type="VEuPathDB" id="AmoebaDB:DICPUDRAFT_160364"/>
<reference evidence="9" key="1">
    <citation type="journal article" date="2011" name="Genome Biol.">
        <title>Comparative genomics of the social amoebae Dictyostelium discoideum and Dictyostelium purpureum.</title>
        <authorList>
            <consortium name="US DOE Joint Genome Institute (JGI-PGF)"/>
            <person name="Sucgang R."/>
            <person name="Kuo A."/>
            <person name="Tian X."/>
            <person name="Salerno W."/>
            <person name="Parikh A."/>
            <person name="Feasley C.L."/>
            <person name="Dalin E."/>
            <person name="Tu H."/>
            <person name="Huang E."/>
            <person name="Barry K."/>
            <person name="Lindquist E."/>
            <person name="Shapiro H."/>
            <person name="Bruce D."/>
            <person name="Schmutz J."/>
            <person name="Salamov A."/>
            <person name="Fey P."/>
            <person name="Gaudet P."/>
            <person name="Anjard C."/>
            <person name="Babu M.M."/>
            <person name="Basu S."/>
            <person name="Bushmanova Y."/>
            <person name="van der Wel H."/>
            <person name="Katoh-Kurasawa M."/>
            <person name="Dinh C."/>
            <person name="Coutinho P.M."/>
            <person name="Saito T."/>
            <person name="Elias M."/>
            <person name="Schaap P."/>
            <person name="Kay R.R."/>
            <person name="Henrissat B."/>
            <person name="Eichinger L."/>
            <person name="Rivero F."/>
            <person name="Putnam N.H."/>
            <person name="West C.M."/>
            <person name="Loomis W.F."/>
            <person name="Chisholm R.L."/>
            <person name="Shaulsky G."/>
            <person name="Strassmann J.E."/>
            <person name="Queller D.C."/>
            <person name="Kuspa A."/>
            <person name="Grigoriev I.V."/>
        </authorList>
    </citation>
    <scope>NUCLEOTIDE SEQUENCE [LARGE SCALE GENOMIC DNA]</scope>
    <source>
        <strain evidence="9">QSDP1</strain>
    </source>
</reference>
<sequence>MVFKKILGYLTPKMGNKNYYKGRGVRGVGHSSSIGRFIVDPKKTLNIYVPENYQLETPSGLKPYVSRNAFQLTKEQVQENREKKHQRRVDTLMKTQKN</sequence>
<dbReference type="Pfam" id="PF09809">
    <property type="entry name" value="MRP-L27"/>
    <property type="match status" value="1"/>
</dbReference>
<comment type="similarity">
    <text evidence="2">Belongs to the mitochondrion-specific ribosomal protein mL41 family.</text>
</comment>
<proteinExistence type="inferred from homology"/>
<keyword evidence="9" id="KW-1185">Reference proteome</keyword>
<name>F1A675_DICPU</name>